<accession>A0A4Z2IKZ8</accession>
<comment type="caution">
    <text evidence="1">The sequence shown here is derived from an EMBL/GenBank/DDBJ whole genome shotgun (WGS) entry which is preliminary data.</text>
</comment>
<evidence type="ECO:0000313" key="2">
    <source>
        <dbReference type="Proteomes" id="UP000314294"/>
    </source>
</evidence>
<evidence type="ECO:0000313" key="1">
    <source>
        <dbReference type="EMBL" id="TNN78154.1"/>
    </source>
</evidence>
<keyword evidence="2" id="KW-1185">Reference proteome</keyword>
<dbReference type="EMBL" id="SRLO01000076">
    <property type="protein sequence ID" value="TNN78154.1"/>
    <property type="molecule type" value="Genomic_DNA"/>
</dbReference>
<name>A0A4Z2IKZ8_9TELE</name>
<dbReference type="AlphaFoldDB" id="A0A4Z2IKZ8"/>
<reference evidence="1 2" key="1">
    <citation type="submission" date="2019-03" db="EMBL/GenBank/DDBJ databases">
        <title>First draft genome of Liparis tanakae, snailfish: a comprehensive survey of snailfish specific genes.</title>
        <authorList>
            <person name="Kim W."/>
            <person name="Song I."/>
            <person name="Jeong J.-H."/>
            <person name="Kim D."/>
            <person name="Kim S."/>
            <person name="Ryu S."/>
            <person name="Song J.Y."/>
            <person name="Lee S.K."/>
        </authorList>
    </citation>
    <scope>NUCLEOTIDE SEQUENCE [LARGE SCALE GENOMIC DNA]</scope>
    <source>
        <tissue evidence="1">Muscle</tissue>
    </source>
</reference>
<sequence>MEKSKIQLNIQKFNFCRRVHQEVTKIICLERSGELTEKVLKNVLSLQEHKDVELQDLQLQEVKMEDAERHSRHNNNDMVAEFEEEIKNLKKKEQILE</sequence>
<gene>
    <name evidence="1" type="ORF">EYF80_011659</name>
</gene>
<proteinExistence type="predicted"/>
<dbReference type="Proteomes" id="UP000314294">
    <property type="component" value="Unassembled WGS sequence"/>
</dbReference>
<protein>
    <submittedName>
        <fullName evidence="1">Uncharacterized protein</fullName>
    </submittedName>
</protein>
<organism evidence="1 2">
    <name type="scientific">Liparis tanakae</name>
    <name type="common">Tanaka's snailfish</name>
    <dbReference type="NCBI Taxonomy" id="230148"/>
    <lineage>
        <taxon>Eukaryota</taxon>
        <taxon>Metazoa</taxon>
        <taxon>Chordata</taxon>
        <taxon>Craniata</taxon>
        <taxon>Vertebrata</taxon>
        <taxon>Euteleostomi</taxon>
        <taxon>Actinopterygii</taxon>
        <taxon>Neopterygii</taxon>
        <taxon>Teleostei</taxon>
        <taxon>Neoteleostei</taxon>
        <taxon>Acanthomorphata</taxon>
        <taxon>Eupercaria</taxon>
        <taxon>Perciformes</taxon>
        <taxon>Cottioidei</taxon>
        <taxon>Cottales</taxon>
        <taxon>Liparidae</taxon>
        <taxon>Liparis</taxon>
    </lineage>
</organism>